<gene>
    <name evidence="1" type="ORF">AFUS01_LOCUS5728</name>
</gene>
<comment type="caution">
    <text evidence="1">The sequence shown here is derived from an EMBL/GenBank/DDBJ whole genome shotgun (WGS) entry which is preliminary data.</text>
</comment>
<feature type="non-terminal residue" evidence="1">
    <location>
        <position position="80"/>
    </location>
</feature>
<evidence type="ECO:0000313" key="1">
    <source>
        <dbReference type="EMBL" id="CAG7716204.1"/>
    </source>
</evidence>
<evidence type="ECO:0000313" key="2">
    <source>
        <dbReference type="Proteomes" id="UP000708208"/>
    </source>
</evidence>
<sequence>MSTLLIQIEACLNSRPISTLSQDPTDQQPLTPGHFIIGDALTAIPEPSYRDESISYSNRWKLGQKLYQDFWRRWSAEYLT</sequence>
<dbReference type="EMBL" id="CAJVCH010036687">
    <property type="protein sequence ID" value="CAG7716204.1"/>
    <property type="molecule type" value="Genomic_DNA"/>
</dbReference>
<evidence type="ECO:0008006" key="3">
    <source>
        <dbReference type="Google" id="ProtNLM"/>
    </source>
</evidence>
<name>A0A8J2JKY8_9HEXA</name>
<dbReference type="OrthoDB" id="6432478at2759"/>
<accession>A0A8J2JKY8</accession>
<dbReference type="AlphaFoldDB" id="A0A8J2JKY8"/>
<organism evidence="1 2">
    <name type="scientific">Allacma fusca</name>
    <dbReference type="NCBI Taxonomy" id="39272"/>
    <lineage>
        <taxon>Eukaryota</taxon>
        <taxon>Metazoa</taxon>
        <taxon>Ecdysozoa</taxon>
        <taxon>Arthropoda</taxon>
        <taxon>Hexapoda</taxon>
        <taxon>Collembola</taxon>
        <taxon>Symphypleona</taxon>
        <taxon>Sminthuridae</taxon>
        <taxon>Allacma</taxon>
    </lineage>
</organism>
<dbReference type="Proteomes" id="UP000708208">
    <property type="component" value="Unassembled WGS sequence"/>
</dbReference>
<protein>
    <recommendedName>
        <fullName evidence="3">DUF5641 domain-containing protein</fullName>
    </recommendedName>
</protein>
<keyword evidence="2" id="KW-1185">Reference proteome</keyword>
<reference evidence="1" key="1">
    <citation type="submission" date="2021-06" db="EMBL/GenBank/DDBJ databases">
        <authorList>
            <person name="Hodson N. C."/>
            <person name="Mongue J. A."/>
            <person name="Jaron S. K."/>
        </authorList>
    </citation>
    <scope>NUCLEOTIDE SEQUENCE</scope>
</reference>
<proteinExistence type="predicted"/>
<feature type="non-terminal residue" evidence="1">
    <location>
        <position position="1"/>
    </location>
</feature>
<dbReference type="PANTHER" id="PTHR47331">
    <property type="entry name" value="PHD-TYPE DOMAIN-CONTAINING PROTEIN"/>
    <property type="match status" value="1"/>
</dbReference>